<dbReference type="Proteomes" id="UP000799438">
    <property type="component" value="Unassembled WGS sequence"/>
</dbReference>
<feature type="compositionally biased region" description="Low complexity" evidence="2">
    <location>
        <begin position="79"/>
        <end position="108"/>
    </location>
</feature>
<dbReference type="Pfam" id="PF11951">
    <property type="entry name" value="Fungal_trans_2"/>
    <property type="match status" value="1"/>
</dbReference>
<dbReference type="InterPro" id="IPR053175">
    <property type="entry name" value="DHMBA_Reg_Transcription_Factor"/>
</dbReference>
<evidence type="ECO:0000313" key="4">
    <source>
        <dbReference type="EMBL" id="KAF2147109.1"/>
    </source>
</evidence>
<evidence type="ECO:0000259" key="3">
    <source>
        <dbReference type="PROSITE" id="PS50048"/>
    </source>
</evidence>
<dbReference type="Gene3D" id="4.10.240.10">
    <property type="entry name" value="Zn(2)-C6 fungal-type DNA-binding domain"/>
    <property type="match status" value="1"/>
</dbReference>
<dbReference type="PANTHER" id="PTHR38791:SF13">
    <property type="entry name" value="ZN(2)-C6 FUNGAL-TYPE DOMAIN-CONTAINING PROTEIN"/>
    <property type="match status" value="1"/>
</dbReference>
<feature type="domain" description="Zn(2)-C6 fungal-type" evidence="3">
    <location>
        <begin position="10"/>
        <end position="38"/>
    </location>
</feature>
<dbReference type="AlphaFoldDB" id="A0A6A6BSM4"/>
<dbReference type="PROSITE" id="PS00463">
    <property type="entry name" value="ZN2_CY6_FUNGAL_1"/>
    <property type="match status" value="1"/>
</dbReference>
<sequence length="656" mass="71737">MVYTGKPSRGCQTCKSRRIKCDEQRPTCGNCRKSKRHCPGFPDEFDLLFRNENVAVVRRVNKGSESKIVVPVNSVSPASEGTLSTESTSTNASSAPSVASYGSDSSGSNEVQLSDPNTTLLRVYMCLQGDKLPGGIRPSLENQATAFFFRNFILLPQQSEAMRGFVDLIVPYYGRASEQSPVQLATHAVALSAFGNFPGRGYIATEASKTYGRALRRVGKAIADPVEAKSDEVLLSIMLFALYEAITSTNDSVNSWTKHVDGAVTIAKLRGAKEFQSEDSRKVFQAVRSMTLTSAIQQCIPVEDFPGEGWDSIKNENAANRLTALSMDLPEIRARVRKLVTDGGSSAEKIAEAQDLMETVKKIDIRFQNWFKSLPETWSYKTVAYTHAVPDDIMNAHRWFGPVHAYEDVFTANIINDYRLARIFVQSIILGCASILAAELEDYDTMMCCADASLITQQQIDDICASVPYHMDFTLQGKGIESHEKRKAVEALGGYLLVWPVFVASNVEIIPSLQRSWLHGRLLYIGREFGLNQAQMLAMARQQVLSTPGINMQMPPIAQSEASIHLALLRRLGMAQQQSQSQGGTALDPPAPTSSAGALASAEQPLPGLVQPDSVPKTSNVVRIAGARMPNVVRITAGSSSLPPFQTARIIYGDSY</sequence>
<dbReference type="GO" id="GO:0000981">
    <property type="term" value="F:DNA-binding transcription factor activity, RNA polymerase II-specific"/>
    <property type="evidence" value="ECO:0007669"/>
    <property type="project" value="InterPro"/>
</dbReference>
<dbReference type="RefSeq" id="XP_033402817.1">
    <property type="nucleotide sequence ID" value="XM_033539535.1"/>
</dbReference>
<dbReference type="InterPro" id="IPR036864">
    <property type="entry name" value="Zn2-C6_fun-type_DNA-bd_sf"/>
</dbReference>
<dbReference type="PANTHER" id="PTHR38791">
    <property type="entry name" value="ZN(II)2CYS6 TRANSCRIPTION FACTOR (EUROFUNG)-RELATED-RELATED"/>
    <property type="match status" value="1"/>
</dbReference>
<feature type="region of interest" description="Disordered" evidence="2">
    <location>
        <begin position="578"/>
        <end position="614"/>
    </location>
</feature>
<evidence type="ECO:0000256" key="1">
    <source>
        <dbReference type="ARBA" id="ARBA00023242"/>
    </source>
</evidence>
<dbReference type="SUPFAM" id="SSF57701">
    <property type="entry name" value="Zn2/Cys6 DNA-binding domain"/>
    <property type="match status" value="1"/>
</dbReference>
<dbReference type="EMBL" id="ML995474">
    <property type="protein sequence ID" value="KAF2147109.1"/>
    <property type="molecule type" value="Genomic_DNA"/>
</dbReference>
<dbReference type="InterPro" id="IPR001138">
    <property type="entry name" value="Zn2Cys6_DnaBD"/>
</dbReference>
<accession>A0A6A6BSM4</accession>
<name>A0A6A6BSM4_9PEZI</name>
<dbReference type="PROSITE" id="PS50048">
    <property type="entry name" value="ZN2_CY6_FUNGAL_2"/>
    <property type="match status" value="1"/>
</dbReference>
<proteinExistence type="predicted"/>
<evidence type="ECO:0000256" key="2">
    <source>
        <dbReference type="SAM" id="MobiDB-lite"/>
    </source>
</evidence>
<dbReference type="SMART" id="SM00066">
    <property type="entry name" value="GAL4"/>
    <property type="match status" value="1"/>
</dbReference>
<keyword evidence="5" id="KW-1185">Reference proteome</keyword>
<protein>
    <recommendedName>
        <fullName evidence="3">Zn(2)-C6 fungal-type domain-containing protein</fullName>
    </recommendedName>
</protein>
<dbReference type="InterPro" id="IPR021858">
    <property type="entry name" value="Fun_TF"/>
</dbReference>
<reference evidence="4" key="1">
    <citation type="journal article" date="2020" name="Stud. Mycol.">
        <title>101 Dothideomycetes genomes: a test case for predicting lifestyles and emergence of pathogens.</title>
        <authorList>
            <person name="Haridas S."/>
            <person name="Albert R."/>
            <person name="Binder M."/>
            <person name="Bloem J."/>
            <person name="Labutti K."/>
            <person name="Salamov A."/>
            <person name="Andreopoulos B."/>
            <person name="Baker S."/>
            <person name="Barry K."/>
            <person name="Bills G."/>
            <person name="Bluhm B."/>
            <person name="Cannon C."/>
            <person name="Castanera R."/>
            <person name="Culley D."/>
            <person name="Daum C."/>
            <person name="Ezra D."/>
            <person name="Gonzalez J."/>
            <person name="Henrissat B."/>
            <person name="Kuo A."/>
            <person name="Liang C."/>
            <person name="Lipzen A."/>
            <person name="Lutzoni F."/>
            <person name="Magnuson J."/>
            <person name="Mondo S."/>
            <person name="Nolan M."/>
            <person name="Ohm R."/>
            <person name="Pangilinan J."/>
            <person name="Park H.-J."/>
            <person name="Ramirez L."/>
            <person name="Alfaro M."/>
            <person name="Sun H."/>
            <person name="Tritt A."/>
            <person name="Yoshinaga Y."/>
            <person name="Zwiers L.-H."/>
            <person name="Turgeon B."/>
            <person name="Goodwin S."/>
            <person name="Spatafora J."/>
            <person name="Crous P."/>
            <person name="Grigoriev I."/>
        </authorList>
    </citation>
    <scope>NUCLEOTIDE SEQUENCE</scope>
    <source>
        <strain evidence="4">CBS 121167</strain>
    </source>
</reference>
<organism evidence="4 5">
    <name type="scientific">Aplosporella prunicola CBS 121167</name>
    <dbReference type="NCBI Taxonomy" id="1176127"/>
    <lineage>
        <taxon>Eukaryota</taxon>
        <taxon>Fungi</taxon>
        <taxon>Dikarya</taxon>
        <taxon>Ascomycota</taxon>
        <taxon>Pezizomycotina</taxon>
        <taxon>Dothideomycetes</taxon>
        <taxon>Dothideomycetes incertae sedis</taxon>
        <taxon>Botryosphaeriales</taxon>
        <taxon>Aplosporellaceae</taxon>
        <taxon>Aplosporella</taxon>
    </lineage>
</organism>
<dbReference type="CDD" id="cd00067">
    <property type="entry name" value="GAL4"/>
    <property type="match status" value="1"/>
</dbReference>
<dbReference type="OrthoDB" id="4491390at2759"/>
<dbReference type="Pfam" id="PF00172">
    <property type="entry name" value="Zn_clus"/>
    <property type="match status" value="1"/>
</dbReference>
<keyword evidence="1" id="KW-0539">Nucleus</keyword>
<feature type="region of interest" description="Disordered" evidence="2">
    <location>
        <begin position="77"/>
        <end position="112"/>
    </location>
</feature>
<gene>
    <name evidence="4" type="ORF">K452DRAFT_282097</name>
</gene>
<dbReference type="GeneID" id="54297031"/>
<evidence type="ECO:0000313" key="5">
    <source>
        <dbReference type="Proteomes" id="UP000799438"/>
    </source>
</evidence>
<dbReference type="GO" id="GO:0008270">
    <property type="term" value="F:zinc ion binding"/>
    <property type="evidence" value="ECO:0007669"/>
    <property type="project" value="InterPro"/>
</dbReference>